<evidence type="ECO:0000313" key="9">
    <source>
        <dbReference type="Proteomes" id="UP001652660"/>
    </source>
</evidence>
<dbReference type="OrthoDB" id="428346at2759"/>
<dbReference type="RefSeq" id="XP_027122308.1">
    <property type="nucleotide sequence ID" value="XM_027266507.1"/>
</dbReference>
<dbReference type="PANTHER" id="PTHR31889">
    <property type="entry name" value="FUCOSYLTRANSFERASE 2-RELATED"/>
    <property type="match status" value="1"/>
</dbReference>
<evidence type="ECO:0000256" key="6">
    <source>
        <dbReference type="ARBA" id="ARBA00023316"/>
    </source>
</evidence>
<dbReference type="GO" id="GO:0071555">
    <property type="term" value="P:cell wall organization"/>
    <property type="evidence" value="ECO:0007669"/>
    <property type="project" value="UniProtKB-UniRule"/>
</dbReference>
<dbReference type="Proteomes" id="UP001652660">
    <property type="component" value="Chromosome 4c"/>
</dbReference>
<keyword evidence="3 7" id="KW-0808">Transferase</keyword>
<reference evidence="10" key="2">
    <citation type="submission" date="2025-08" db="UniProtKB">
        <authorList>
            <consortium name="RefSeq"/>
        </authorList>
    </citation>
    <scope>IDENTIFICATION</scope>
    <source>
        <tissue evidence="10">Leaves</tissue>
    </source>
</reference>
<sequence>MNSVRLLGGSVREPPGSDDGGYGAGAIKCLPCFSDKVLVLEDVRQVDIISVRPRWMCRGHLHGGLGMKPGSGIVLKTGMGSDEGRGDFTSDTRGGRDDALGVNSSQSAEVPKDKLLAGLLPEGLDENSCLSRYQLVMYQKQQMRRPSSHLIHRLRKYESLHKKCGPLTESYNRTLEYMKLGKYTNSTACKYVVWTAIHGLGNRLLTLASAFLYALLTNRVLLIDPGAKIADVLCEPFPEVSWSLPSNFPVTSRQFNAFRKNSPQSYGNMLKNNILGNSTSTLPPYVYLNLVGGYNDYDQLFFCDEHQSILQKVTWLIIKSDIYFVPSLFLIPSFEQELSNLFPEKELVFHYLGRYLFHPTNSVWGLITRNYDAYLARADERIGIQIRIFDRRNQGPYVLDQILACVRKEYLLPRINQSKSIFIPSDDQKPKTKAVLVTSLTSWYSEQIRNMYLQHPTVTGEVIQVHQPSQEKYQQTGKQMHDRKALAEIYLLSFSDKLVTSACSTFGYVAQSLGGLKPWILYRPEKLKAPDPPCQRAVSLEPCFHSPPSYDCKRKKGIDTGKLVPHVQHCEDRKKGIKLVDRNEDL</sequence>
<dbReference type="GO" id="GO:0032580">
    <property type="term" value="C:Golgi cisterna membrane"/>
    <property type="evidence" value="ECO:0007669"/>
    <property type="project" value="UniProtKB-SubCell"/>
</dbReference>
<accession>A0A6P6X3J3</accession>
<keyword evidence="4 7" id="KW-0333">Golgi apparatus</keyword>
<evidence type="ECO:0000256" key="2">
    <source>
        <dbReference type="ARBA" id="ARBA00022676"/>
    </source>
</evidence>
<dbReference type="Gene3D" id="3.40.50.11340">
    <property type="match status" value="1"/>
</dbReference>
<evidence type="ECO:0000256" key="1">
    <source>
        <dbReference type="ARBA" id="ARBA00010481"/>
    </source>
</evidence>
<dbReference type="EC" id="2.4.1.-" evidence="7"/>
<proteinExistence type="inferred from homology"/>
<comment type="subcellular location">
    <subcellularLocation>
        <location evidence="7">Golgi apparatus</location>
        <location evidence="7">Golgi stack membrane</location>
        <topology evidence="7">Single-pass type II membrane protein</topology>
    </subcellularLocation>
</comment>
<dbReference type="GO" id="GO:0009969">
    <property type="term" value="P:xyloglucan biosynthetic process"/>
    <property type="evidence" value="ECO:0007669"/>
    <property type="project" value="TreeGrafter"/>
</dbReference>
<evidence type="ECO:0000256" key="5">
    <source>
        <dbReference type="ARBA" id="ARBA00023180"/>
    </source>
</evidence>
<dbReference type="GO" id="GO:0008107">
    <property type="term" value="F:galactoside 2-alpha-L-fucosyltransferase activity"/>
    <property type="evidence" value="ECO:0007669"/>
    <property type="project" value="InterPro"/>
</dbReference>
<dbReference type="FunFam" id="3.40.50.11340:FF:000005">
    <property type="entry name" value="Galactoside 2-alpha-L-fucosyltransferase"/>
    <property type="match status" value="1"/>
</dbReference>
<feature type="region of interest" description="Disordered" evidence="8">
    <location>
        <begin position="78"/>
        <end position="104"/>
    </location>
</feature>
<dbReference type="Gene3D" id="3.40.50.11350">
    <property type="match status" value="1"/>
</dbReference>
<comment type="similarity">
    <text evidence="1 7">Belongs to the glycosyltransferase 37 family.</text>
</comment>
<dbReference type="Pfam" id="PF03254">
    <property type="entry name" value="XG_FTase"/>
    <property type="match status" value="1"/>
</dbReference>
<name>A0A6P6X3J3_COFAR</name>
<reference evidence="9" key="1">
    <citation type="journal article" date="2025" name="Foods">
        <title>Unveiling the Microbial Signatures of Arabica Coffee Cherries: Insights into Ripeness Specific Diversity, Functional Traits, and Implications for Quality and Safety.</title>
        <authorList>
            <consortium name="RefSeq"/>
            <person name="Tenea G.N."/>
            <person name="Cifuentes V."/>
            <person name="Reyes P."/>
            <person name="Cevallos-Vallejos M."/>
        </authorList>
    </citation>
    <scope>NUCLEOTIDE SEQUENCE [LARGE SCALE GENOMIC DNA]</scope>
</reference>
<evidence type="ECO:0000313" key="10">
    <source>
        <dbReference type="RefSeq" id="XP_027122308.1"/>
    </source>
</evidence>
<keyword evidence="6 7" id="KW-0961">Cell wall biogenesis/degradation</keyword>
<keyword evidence="9" id="KW-1185">Reference proteome</keyword>
<dbReference type="InterPro" id="IPR004938">
    <property type="entry name" value="XG_FTase"/>
</dbReference>
<comment type="function">
    <text evidence="7">May be involved in cell wall biosynthesis.</text>
</comment>
<evidence type="ECO:0000256" key="4">
    <source>
        <dbReference type="ARBA" id="ARBA00023034"/>
    </source>
</evidence>
<gene>
    <name evidence="10" type="primary">LOC113739277</name>
</gene>
<evidence type="ECO:0000256" key="8">
    <source>
        <dbReference type="SAM" id="MobiDB-lite"/>
    </source>
</evidence>
<keyword evidence="2 7" id="KW-0328">Glycosyltransferase</keyword>
<keyword evidence="5" id="KW-0325">Glycoprotein</keyword>
<dbReference type="AlphaFoldDB" id="A0A6P6X3J3"/>
<evidence type="ECO:0000256" key="3">
    <source>
        <dbReference type="ARBA" id="ARBA00022679"/>
    </source>
</evidence>
<evidence type="ECO:0000256" key="7">
    <source>
        <dbReference type="RuleBase" id="RU367004"/>
    </source>
</evidence>
<dbReference type="GeneID" id="113739277"/>
<feature type="compositionally biased region" description="Basic and acidic residues" evidence="8">
    <location>
        <begin position="82"/>
        <end position="99"/>
    </location>
</feature>
<protein>
    <recommendedName>
        <fullName evidence="7">Fucosyltransferase</fullName>
        <ecNumber evidence="7">2.4.1.-</ecNumber>
    </recommendedName>
</protein>
<dbReference type="GO" id="GO:0042546">
    <property type="term" value="P:cell wall biogenesis"/>
    <property type="evidence" value="ECO:0007669"/>
    <property type="project" value="InterPro"/>
</dbReference>
<dbReference type="PANTHER" id="PTHR31889:SF2">
    <property type="entry name" value="FUCOSYLTRANSFERASE 3"/>
    <property type="match status" value="1"/>
</dbReference>
<organism evidence="9 10">
    <name type="scientific">Coffea arabica</name>
    <name type="common">Arabian coffee</name>
    <dbReference type="NCBI Taxonomy" id="13443"/>
    <lineage>
        <taxon>Eukaryota</taxon>
        <taxon>Viridiplantae</taxon>
        <taxon>Streptophyta</taxon>
        <taxon>Embryophyta</taxon>
        <taxon>Tracheophyta</taxon>
        <taxon>Spermatophyta</taxon>
        <taxon>Magnoliopsida</taxon>
        <taxon>eudicotyledons</taxon>
        <taxon>Gunneridae</taxon>
        <taxon>Pentapetalae</taxon>
        <taxon>asterids</taxon>
        <taxon>lamiids</taxon>
        <taxon>Gentianales</taxon>
        <taxon>Rubiaceae</taxon>
        <taxon>Ixoroideae</taxon>
        <taxon>Gardenieae complex</taxon>
        <taxon>Bertiereae - Coffeeae clade</taxon>
        <taxon>Coffeeae</taxon>
        <taxon>Coffea</taxon>
    </lineage>
</organism>